<dbReference type="AlphaFoldDB" id="A0A093QVC0"/>
<evidence type="ECO:0000313" key="3">
    <source>
        <dbReference type="Proteomes" id="UP000053258"/>
    </source>
</evidence>
<proteinExistence type="predicted"/>
<dbReference type="SUPFAM" id="SSF58069">
    <property type="entry name" value="Virus ectodomain"/>
    <property type="match status" value="1"/>
</dbReference>
<organism evidence="2 3">
    <name type="scientific">Manacus vitellinus</name>
    <name type="common">golden-collared manakin</name>
    <dbReference type="NCBI Taxonomy" id="328815"/>
    <lineage>
        <taxon>Eukaryota</taxon>
        <taxon>Metazoa</taxon>
        <taxon>Chordata</taxon>
        <taxon>Craniata</taxon>
        <taxon>Vertebrata</taxon>
        <taxon>Euteleostomi</taxon>
        <taxon>Archelosauria</taxon>
        <taxon>Archosauria</taxon>
        <taxon>Dinosauria</taxon>
        <taxon>Saurischia</taxon>
        <taxon>Theropoda</taxon>
        <taxon>Coelurosauria</taxon>
        <taxon>Aves</taxon>
        <taxon>Neognathae</taxon>
        <taxon>Neoaves</taxon>
        <taxon>Telluraves</taxon>
        <taxon>Australaves</taxon>
        <taxon>Passeriformes</taxon>
        <taxon>Pipridae</taxon>
        <taxon>Manacus</taxon>
    </lineage>
</organism>
<gene>
    <name evidence="2" type="ORF">N305_00036</name>
    <name evidence="1" type="ORF">N305_01602</name>
</gene>
<dbReference type="EMBL" id="KL703703">
    <property type="protein sequence ID" value="KFW87897.1"/>
    <property type="molecule type" value="Genomic_DNA"/>
</dbReference>
<dbReference type="Proteomes" id="UP000053258">
    <property type="component" value="Unassembled WGS sequence"/>
</dbReference>
<feature type="non-terminal residue" evidence="2">
    <location>
        <position position="1"/>
    </location>
</feature>
<reference evidence="2 3" key="1">
    <citation type="submission" date="2014-06" db="EMBL/GenBank/DDBJ databases">
        <title>Genome evolution of avian class.</title>
        <authorList>
            <person name="Zhang G."/>
            <person name="Li C."/>
        </authorList>
    </citation>
    <scope>NUCLEOTIDE SEQUENCE [LARGE SCALE GENOMIC DNA]</scope>
    <source>
        <strain evidence="2">BGI_N305</strain>
    </source>
</reference>
<protein>
    <submittedName>
        <fullName evidence="2">Uncharacterized protein</fullName>
    </submittedName>
</protein>
<name>A0A093QVC0_9PASS</name>
<accession>A0A093QVC0</accession>
<dbReference type="Gene3D" id="1.10.287.210">
    <property type="match status" value="1"/>
</dbReference>
<evidence type="ECO:0000313" key="2">
    <source>
        <dbReference type="EMBL" id="KFW87897.1"/>
    </source>
</evidence>
<feature type="non-terminal residue" evidence="2">
    <location>
        <position position="60"/>
    </location>
</feature>
<keyword evidence="3" id="KW-1185">Reference proteome</keyword>
<dbReference type="EMBL" id="KL670657">
    <property type="protein sequence ID" value="KFW79939.1"/>
    <property type="molecule type" value="Genomic_DNA"/>
</dbReference>
<evidence type="ECO:0000313" key="1">
    <source>
        <dbReference type="EMBL" id="KFW79939.1"/>
    </source>
</evidence>
<dbReference type="OrthoDB" id="9838443at2759"/>
<sequence length="60" mass="6895">AAIDYLLLVQGKGCEEYQGLCCFNLSDHSESIQEQLKWLKEHTKRITVSTNPLDDWLLSL</sequence>